<evidence type="ECO:0000256" key="7">
    <source>
        <dbReference type="SAM" id="MobiDB-lite"/>
    </source>
</evidence>
<dbReference type="Gene3D" id="3.30.980.40">
    <property type="match status" value="1"/>
</dbReference>
<feature type="transmembrane region" description="Helical" evidence="8">
    <location>
        <begin position="116"/>
        <end position="135"/>
    </location>
</feature>
<feature type="transmembrane region" description="Helical" evidence="8">
    <location>
        <begin position="188"/>
        <end position="207"/>
    </location>
</feature>
<dbReference type="Proteomes" id="UP000233425">
    <property type="component" value="Unassembled WGS sequence"/>
</dbReference>
<keyword evidence="4" id="KW-0238">DNA-binding</keyword>
<keyword evidence="3 5" id="KW-0067">ATP-binding</keyword>
<feature type="region of interest" description="Disordered" evidence="7">
    <location>
        <begin position="1"/>
        <end position="44"/>
    </location>
</feature>
<dbReference type="Gene3D" id="1.10.10.10">
    <property type="entry name" value="Winged helix-like DNA-binding domain superfamily/Winged helix DNA-binding domain"/>
    <property type="match status" value="1"/>
</dbReference>
<dbReference type="GO" id="GO:0005524">
    <property type="term" value="F:ATP binding"/>
    <property type="evidence" value="ECO:0007669"/>
    <property type="project" value="UniProtKB-UniRule"/>
</dbReference>
<evidence type="ECO:0000313" key="11">
    <source>
        <dbReference type="Proteomes" id="UP000233425"/>
    </source>
</evidence>
<protein>
    <submittedName>
        <fullName evidence="10">Stage III sporulation protein E</fullName>
    </submittedName>
</protein>
<dbReference type="InterPro" id="IPR018541">
    <property type="entry name" value="Ftsk_gamma"/>
</dbReference>
<feature type="binding site" evidence="5">
    <location>
        <begin position="550"/>
        <end position="557"/>
    </location>
    <ligand>
        <name>ATP</name>
        <dbReference type="ChEBI" id="CHEBI:30616"/>
    </ligand>
</feature>
<proteinExistence type="inferred from homology"/>
<dbReference type="InterPro" id="IPR027417">
    <property type="entry name" value="P-loop_NTPase"/>
</dbReference>
<keyword evidence="8" id="KW-0812">Transmembrane</keyword>
<keyword evidence="6" id="KW-0175">Coiled coil</keyword>
<feature type="transmembrane region" description="Helical" evidence="8">
    <location>
        <begin position="162"/>
        <end position="181"/>
    </location>
</feature>
<feature type="domain" description="FtsK" evidence="9">
    <location>
        <begin position="533"/>
        <end position="752"/>
    </location>
</feature>
<evidence type="ECO:0000256" key="6">
    <source>
        <dbReference type="SAM" id="Coils"/>
    </source>
</evidence>
<dbReference type="InterPro" id="IPR050206">
    <property type="entry name" value="FtsK/SpoIIIE/SftA"/>
</dbReference>
<reference evidence="10" key="1">
    <citation type="journal article" date="2018" name="Environ. Microbiol.">
        <title>Sporulation capability and amylosome conservation among diverse human colonic and rumen isolates of the keystone starch-degrader Ruminococcus bromii.</title>
        <authorList>
            <person name="Mukhopadhya I."/>
            <person name="Morais S."/>
            <person name="Laverde-Gomez J."/>
            <person name="Sheridan P.O."/>
            <person name="Walker A.W."/>
            <person name="Kelly W."/>
            <person name="Klieve A.V."/>
            <person name="Ouwerkerk D."/>
            <person name="Duncan S.H."/>
            <person name="Louis P."/>
            <person name="Koropatkin N."/>
            <person name="Cockburn D."/>
            <person name="Kibler R."/>
            <person name="Cooper P.J."/>
            <person name="Sandoval C."/>
            <person name="Crost E."/>
            <person name="Juge N."/>
            <person name="Bayer E.A."/>
            <person name="Flint H.J."/>
        </authorList>
    </citation>
    <scope>NUCLEOTIDE SEQUENCE [LARGE SCALE GENOMIC DNA]</scope>
    <source>
        <strain evidence="10">ATCC 27255</strain>
    </source>
</reference>
<keyword evidence="8" id="KW-1133">Transmembrane helix</keyword>
<dbReference type="AlphaFoldDB" id="A0A2N0UQP2"/>
<feature type="transmembrane region" description="Helical" evidence="8">
    <location>
        <begin position="82"/>
        <end position="104"/>
    </location>
</feature>
<keyword evidence="2 5" id="KW-0547">Nucleotide-binding</keyword>
<dbReference type="GO" id="GO:0003677">
    <property type="term" value="F:DNA binding"/>
    <property type="evidence" value="ECO:0007669"/>
    <property type="project" value="UniProtKB-KW"/>
</dbReference>
<feature type="compositionally biased region" description="Basic and acidic residues" evidence="7">
    <location>
        <begin position="1"/>
        <end position="12"/>
    </location>
</feature>
<dbReference type="SUPFAM" id="SSF46785">
    <property type="entry name" value="Winged helix' DNA-binding domain"/>
    <property type="match status" value="1"/>
</dbReference>
<name>A0A2N0UQP2_9FIRM</name>
<organism evidence="10 11">
    <name type="scientific">Ruminococcus bromii</name>
    <dbReference type="NCBI Taxonomy" id="40518"/>
    <lineage>
        <taxon>Bacteria</taxon>
        <taxon>Bacillati</taxon>
        <taxon>Bacillota</taxon>
        <taxon>Clostridia</taxon>
        <taxon>Eubacteriales</taxon>
        <taxon>Oscillospiraceae</taxon>
        <taxon>Ruminococcus</taxon>
    </lineage>
</organism>
<comment type="similarity">
    <text evidence="1">Belongs to the FtsK/SpoIIIE/SftA family.</text>
</comment>
<evidence type="ECO:0000256" key="5">
    <source>
        <dbReference type="PROSITE-ProRule" id="PRU00289"/>
    </source>
</evidence>
<dbReference type="SMART" id="SM00843">
    <property type="entry name" value="Ftsk_gamma"/>
    <property type="match status" value="1"/>
</dbReference>
<feature type="coiled-coil region" evidence="6">
    <location>
        <begin position="221"/>
        <end position="248"/>
    </location>
</feature>
<dbReference type="PROSITE" id="PS50901">
    <property type="entry name" value="FTSK"/>
    <property type="match status" value="1"/>
</dbReference>
<dbReference type="InterPro" id="IPR036390">
    <property type="entry name" value="WH_DNA-bd_sf"/>
</dbReference>
<dbReference type="InterPro" id="IPR002543">
    <property type="entry name" value="FtsK_dom"/>
</dbReference>
<dbReference type="Pfam" id="PF01580">
    <property type="entry name" value="FtsK_SpoIIIE"/>
    <property type="match status" value="1"/>
</dbReference>
<comment type="caution">
    <text evidence="10">The sequence shown here is derived from an EMBL/GenBank/DDBJ whole genome shotgun (WGS) entry which is preliminary data.</text>
</comment>
<feature type="transmembrane region" description="Helical" evidence="8">
    <location>
        <begin position="52"/>
        <end position="70"/>
    </location>
</feature>
<keyword evidence="11" id="KW-1185">Reference proteome</keyword>
<dbReference type="Pfam" id="PF09397">
    <property type="entry name" value="FtsK_gamma"/>
    <property type="match status" value="1"/>
</dbReference>
<dbReference type="SUPFAM" id="SSF52540">
    <property type="entry name" value="P-loop containing nucleoside triphosphate hydrolases"/>
    <property type="match status" value="1"/>
</dbReference>
<evidence type="ECO:0000313" key="10">
    <source>
        <dbReference type="EMBL" id="PKD29324.1"/>
    </source>
</evidence>
<dbReference type="PANTHER" id="PTHR22683">
    <property type="entry name" value="SPORULATION PROTEIN RELATED"/>
    <property type="match status" value="1"/>
</dbReference>
<dbReference type="InterPro" id="IPR041027">
    <property type="entry name" value="FtsK_alpha"/>
</dbReference>
<dbReference type="RefSeq" id="WP_242958584.1">
    <property type="nucleotide sequence ID" value="NZ_CABMMZ010000056.1"/>
</dbReference>
<evidence type="ECO:0000256" key="8">
    <source>
        <dbReference type="SAM" id="Phobius"/>
    </source>
</evidence>
<dbReference type="Gene3D" id="3.40.50.300">
    <property type="entry name" value="P-loop containing nucleotide triphosphate hydrolases"/>
    <property type="match status" value="1"/>
</dbReference>
<sequence>MAANKKTADKTKNTAAGRKKTSSKKQSKGTKNASRTKASAVPKRSSGLSPRVRAILYAAVAAVFVCIIFIKGSNVWTMIRSFFFGVLGFGIFLVPVTLFYLCVMTEKEKQVAHYKLKLFLCVVIILFIGALIYAGSGAKYSDMNFFACLGNLFKDASDTSRYMTFDCGIIGGLLGYPLVVLFGSTAALFTSFVVTAALVLIVANISIKDMTAAASRTAVHIREASEEMARARRERREENRERKLAERGNIDIALEGENRKSSGSFIDIPLDDKKTKVKKAKSAVNGIDTDIADSKEENAADKDLSQDLINIINRASKPMGKSADNTVSALAEDISNEKSASDAEYLQNESDSKTESIAKKALLKSKKDNSEEAGDEIAEQLDRAVRSDNSQKEEKKYQFPPIQLLKPKLNSDDGDAMEEMQNNAKKLIDTLTSFGVKASIVNICRGPSVTRYELQPAPGVKISKITNLSDDIALNLAANGVRIEAPIPGKAAVGIEVPNKVVSMVTMRELIDSDKFKNSKSKLTTVLGKDISGEIVVTDLAKMPHLLIAGTTGSGKSVCVNSILMSILYKATPDEVKLLLIDPKMVEFSKYKGIPHLLIPVVSDAKKAAGALAWAVNEMLQRYKIFSEYDCKDIDSYNSLIEKNMNYMEKNPPVVNEEGEEVQPVLEVNGLPVAKEKMSRVVIAIDELADLMMAAPSEVEDSICRLAQMARAAGMHLILATQRPTVNVITGLIKANVPSRISLKVSSNTDSRTILDTGGGEKLIGRGDMLFLPVGAPKPIRVQGCYASDEEIEGVTHYIKKAYSAQYNSEIEEKIKRIAAEEIAQGKKSGDSDSASDEGLDVDSKMEEAIKCVIEAGQASTSLLQRRLKVGYARAGRMIDDMEQMGVVGPHQGSKPRDVLMTYNEWLERRNALENRAD</sequence>
<dbReference type="Pfam" id="PF17854">
    <property type="entry name" value="FtsK_alpha"/>
    <property type="match status" value="1"/>
</dbReference>
<evidence type="ECO:0000256" key="2">
    <source>
        <dbReference type="ARBA" id="ARBA00022741"/>
    </source>
</evidence>
<evidence type="ECO:0000256" key="4">
    <source>
        <dbReference type="ARBA" id="ARBA00023125"/>
    </source>
</evidence>
<dbReference type="GO" id="GO:0016020">
    <property type="term" value="C:membrane"/>
    <property type="evidence" value="ECO:0007669"/>
    <property type="project" value="UniProtKB-SubCell"/>
</dbReference>
<keyword evidence="8" id="KW-0472">Membrane</keyword>
<evidence type="ECO:0000256" key="1">
    <source>
        <dbReference type="ARBA" id="ARBA00006474"/>
    </source>
</evidence>
<dbReference type="PANTHER" id="PTHR22683:SF41">
    <property type="entry name" value="DNA TRANSLOCASE FTSK"/>
    <property type="match status" value="1"/>
</dbReference>
<dbReference type="InterPro" id="IPR036388">
    <property type="entry name" value="WH-like_DNA-bd_sf"/>
</dbReference>
<evidence type="ECO:0000259" key="9">
    <source>
        <dbReference type="PROSITE" id="PS50901"/>
    </source>
</evidence>
<gene>
    <name evidence="10" type="primary">spoIIIE</name>
    <name evidence="10" type="ORF">RBATCC27255_01151</name>
</gene>
<accession>A0A2N0UQP2</accession>
<evidence type="ECO:0000256" key="3">
    <source>
        <dbReference type="ARBA" id="ARBA00022840"/>
    </source>
</evidence>
<feature type="compositionally biased region" description="Basic residues" evidence="7">
    <location>
        <begin position="17"/>
        <end position="28"/>
    </location>
</feature>
<dbReference type="EMBL" id="NNSR01000056">
    <property type="protein sequence ID" value="PKD29324.1"/>
    <property type="molecule type" value="Genomic_DNA"/>
</dbReference>